<accession>A0A9P5A7G9</accession>
<sequence>MRLHSSSRVASDESRTSSSDLSIKKITPEGPQREHRQESELPLFAELPVELRLMIWEAVIPKVMHPYSTVCQIWDLTQEKEKIAASPRTKIYLGLLHCCHESRDVALKYGSFMPLKSPKTDWEPAMSGSVWLEKTVEVLYLPFEPRFLDRIITPPPQIEAVGDVTWEAPGFNAVRRCIVKWKEQGTVVKTVYIGDPCELPMYVQNALRTKDGILMCHLHLETSRLLRRQRIIFSEALRRLQVSG</sequence>
<feature type="compositionally biased region" description="Basic and acidic residues" evidence="1">
    <location>
        <begin position="22"/>
        <end position="38"/>
    </location>
</feature>
<dbReference type="EMBL" id="PVQB02000863">
    <property type="protein sequence ID" value="KAF4333361.1"/>
    <property type="molecule type" value="Genomic_DNA"/>
</dbReference>
<dbReference type="OrthoDB" id="3473305at2759"/>
<reference evidence="3" key="2">
    <citation type="submission" date="2020-02" db="EMBL/GenBank/DDBJ databases">
        <title>Identification and distribution of gene clusters putatively required for synthesis of sphingolipid metabolism inhibitors in phylogenetically diverse species of the filamentous fungus Fusarium.</title>
        <authorList>
            <person name="Kim H.-S."/>
            <person name="Busman M."/>
            <person name="Brown D.W."/>
            <person name="Divon H."/>
            <person name="Uhlig S."/>
            <person name="Proctor R.H."/>
        </authorList>
    </citation>
    <scope>NUCLEOTIDE SEQUENCE</scope>
    <source>
        <strain evidence="3">NRRL 25174</strain>
    </source>
</reference>
<feature type="region of interest" description="Disordered" evidence="1">
    <location>
        <begin position="1"/>
        <end position="38"/>
    </location>
</feature>
<gene>
    <name evidence="3" type="ORF">FBEOM_12824</name>
</gene>
<name>A0A9P5A7G9_9HYPO</name>
<organism evidence="3 4">
    <name type="scientific">Fusarium beomiforme</name>
    <dbReference type="NCBI Taxonomy" id="44412"/>
    <lineage>
        <taxon>Eukaryota</taxon>
        <taxon>Fungi</taxon>
        <taxon>Dikarya</taxon>
        <taxon>Ascomycota</taxon>
        <taxon>Pezizomycotina</taxon>
        <taxon>Sordariomycetes</taxon>
        <taxon>Hypocreomycetidae</taxon>
        <taxon>Hypocreales</taxon>
        <taxon>Nectriaceae</taxon>
        <taxon>Fusarium</taxon>
        <taxon>Fusarium burgessii species complex</taxon>
    </lineage>
</organism>
<evidence type="ECO:0000313" key="4">
    <source>
        <dbReference type="Proteomes" id="UP000730481"/>
    </source>
</evidence>
<dbReference type="AlphaFoldDB" id="A0A9P5A7G9"/>
<evidence type="ECO:0000256" key="1">
    <source>
        <dbReference type="SAM" id="MobiDB-lite"/>
    </source>
</evidence>
<protein>
    <recommendedName>
        <fullName evidence="2">2EXR domain-containing protein</fullName>
    </recommendedName>
</protein>
<comment type="caution">
    <text evidence="3">The sequence shown here is derived from an EMBL/GenBank/DDBJ whole genome shotgun (WGS) entry which is preliminary data.</text>
</comment>
<dbReference type="Pfam" id="PF20150">
    <property type="entry name" value="2EXR"/>
    <property type="match status" value="1"/>
</dbReference>
<dbReference type="InterPro" id="IPR045518">
    <property type="entry name" value="2EXR"/>
</dbReference>
<evidence type="ECO:0000259" key="2">
    <source>
        <dbReference type="Pfam" id="PF20150"/>
    </source>
</evidence>
<keyword evidence="4" id="KW-1185">Reference proteome</keyword>
<evidence type="ECO:0000313" key="3">
    <source>
        <dbReference type="EMBL" id="KAF4333361.1"/>
    </source>
</evidence>
<dbReference type="Proteomes" id="UP000730481">
    <property type="component" value="Unassembled WGS sequence"/>
</dbReference>
<feature type="domain" description="2EXR" evidence="2">
    <location>
        <begin position="42"/>
        <end position="115"/>
    </location>
</feature>
<proteinExistence type="predicted"/>
<reference evidence="3" key="1">
    <citation type="journal article" date="2017" name="Mycologia">
        <title>Fusarium algeriense, sp. nov., a novel toxigenic crown rot pathogen of durum wheat from Algeria is nested in the Fusarium burgessii species complex.</title>
        <authorList>
            <person name="Laraba I."/>
            <person name="Keddad A."/>
            <person name="Boureghda H."/>
            <person name="Abdallah N."/>
            <person name="Vaughan M.M."/>
            <person name="Proctor R.H."/>
            <person name="Busman M."/>
            <person name="O'Donnell K."/>
        </authorList>
    </citation>
    <scope>NUCLEOTIDE SEQUENCE</scope>
    <source>
        <strain evidence="3">NRRL 25174</strain>
    </source>
</reference>